<evidence type="ECO:0000256" key="1">
    <source>
        <dbReference type="ARBA" id="ARBA00009884"/>
    </source>
</evidence>
<organism evidence="2 3">
    <name type="scientific">Lepeophtheirus salmonis</name>
    <name type="common">Salmon louse</name>
    <name type="synonym">Caligus salmonis</name>
    <dbReference type="NCBI Taxonomy" id="72036"/>
    <lineage>
        <taxon>Eukaryota</taxon>
        <taxon>Metazoa</taxon>
        <taxon>Ecdysozoa</taxon>
        <taxon>Arthropoda</taxon>
        <taxon>Crustacea</taxon>
        <taxon>Multicrustacea</taxon>
        <taxon>Hexanauplia</taxon>
        <taxon>Copepoda</taxon>
        <taxon>Siphonostomatoida</taxon>
        <taxon>Caligidae</taxon>
        <taxon>Lepeophtheirus</taxon>
    </lineage>
</organism>
<dbReference type="Proteomes" id="UP000675881">
    <property type="component" value="Chromosome 6"/>
</dbReference>
<evidence type="ECO:0000313" key="2">
    <source>
        <dbReference type="EMBL" id="CAF2971743.1"/>
    </source>
</evidence>
<proteinExistence type="inferred from homology"/>
<dbReference type="InterPro" id="IPR036045">
    <property type="entry name" value="Sec1-like_sf"/>
</dbReference>
<dbReference type="OrthoDB" id="10251230at2759"/>
<accession>A0A7R8HBD7</accession>
<dbReference type="PANTHER" id="PTHR11679">
    <property type="entry name" value="VESICLE PROTEIN SORTING-ASSOCIATED"/>
    <property type="match status" value="1"/>
</dbReference>
<sequence length="163" mass="18450">MASPSSSPAMALSLRSRQINTIQSLLKADDWKVLVYDSSGEDIICPLMKVKDLREFGVTLNAHLKDESREFVPDVTALYLVLPSSENIQRIIKDLEKGLYDAYKFFFLTPIPRHRLEEFASGAFAAPNNSIKSVVDQYLNFISLEENMFILGRQKAVKYESPS</sequence>
<dbReference type="Pfam" id="PF00995">
    <property type="entry name" value="Sec1"/>
    <property type="match status" value="1"/>
</dbReference>
<dbReference type="InterPro" id="IPR001619">
    <property type="entry name" value="Sec1-like"/>
</dbReference>
<gene>
    <name evidence="2" type="ORF">LSAA_11101</name>
</gene>
<keyword evidence="3" id="KW-1185">Reference proteome</keyword>
<dbReference type="Gene3D" id="3.40.50.2060">
    <property type="match status" value="1"/>
</dbReference>
<name>A0A7R8HBD7_LEPSM</name>
<reference evidence="2" key="1">
    <citation type="submission" date="2021-02" db="EMBL/GenBank/DDBJ databases">
        <authorList>
            <person name="Bekaert M."/>
        </authorList>
    </citation>
    <scope>NUCLEOTIDE SEQUENCE</scope>
    <source>
        <strain evidence="2">IoA-00</strain>
    </source>
</reference>
<evidence type="ECO:0000313" key="3">
    <source>
        <dbReference type="Proteomes" id="UP000675881"/>
    </source>
</evidence>
<dbReference type="GO" id="GO:0016192">
    <property type="term" value="P:vesicle-mediated transport"/>
    <property type="evidence" value="ECO:0007669"/>
    <property type="project" value="InterPro"/>
</dbReference>
<comment type="similarity">
    <text evidence="1">Belongs to the STXBP/unc-18/SEC1 family.</text>
</comment>
<dbReference type="SUPFAM" id="SSF56815">
    <property type="entry name" value="Sec1/munc18-like (SM) proteins"/>
    <property type="match status" value="1"/>
</dbReference>
<dbReference type="EMBL" id="HG994585">
    <property type="protein sequence ID" value="CAF2971743.1"/>
    <property type="molecule type" value="Genomic_DNA"/>
</dbReference>
<protein>
    <submittedName>
        <fullName evidence="2">SCFD1</fullName>
    </submittedName>
</protein>
<dbReference type="AlphaFoldDB" id="A0A7R8HBD7"/>
<dbReference type="InterPro" id="IPR043154">
    <property type="entry name" value="Sec-1-like_dom1"/>
</dbReference>